<evidence type="ECO:0000313" key="3">
    <source>
        <dbReference type="Proteomes" id="UP000219439"/>
    </source>
</evidence>
<evidence type="ECO:0000259" key="1">
    <source>
        <dbReference type="Pfam" id="PF01979"/>
    </source>
</evidence>
<dbReference type="PIRSF" id="PIRSF038971">
    <property type="entry name" value="PhnM"/>
    <property type="match status" value="1"/>
</dbReference>
<dbReference type="NCBIfam" id="NF011987">
    <property type="entry name" value="PRK15446.2-3"/>
    <property type="match status" value="1"/>
</dbReference>
<dbReference type="PANTHER" id="PTHR43135:SF3">
    <property type="entry name" value="ALPHA-D-RIBOSE 1-METHYLPHOSPHONATE 5-TRIPHOSPHATE DIPHOSPHATASE"/>
    <property type="match status" value="1"/>
</dbReference>
<dbReference type="Gene3D" id="2.30.40.10">
    <property type="entry name" value="Urease, subunit C, domain 1"/>
    <property type="match status" value="1"/>
</dbReference>
<keyword evidence="3" id="KW-1185">Reference proteome</keyword>
<proteinExistence type="predicted"/>
<name>A0A285PH66_9HYPH</name>
<accession>A0A285PH66</accession>
<dbReference type="AlphaFoldDB" id="A0A285PH66"/>
<dbReference type="Gene3D" id="3.20.20.140">
    <property type="entry name" value="Metal-dependent hydrolases"/>
    <property type="match status" value="1"/>
</dbReference>
<dbReference type="SUPFAM" id="SSF51556">
    <property type="entry name" value="Metallo-dependent hydrolases"/>
    <property type="match status" value="1"/>
</dbReference>
<protein>
    <submittedName>
        <fullName evidence="2">Alpha-D-ribose 1-methylphosphonate 5-triphosphate diphosphatase</fullName>
    </submittedName>
</protein>
<evidence type="ECO:0000313" key="2">
    <source>
        <dbReference type="EMBL" id="SNZ19221.1"/>
    </source>
</evidence>
<organism evidence="2 3">
    <name type="scientific">Cohaesibacter gelatinilyticus</name>
    <dbReference type="NCBI Taxonomy" id="372072"/>
    <lineage>
        <taxon>Bacteria</taxon>
        <taxon>Pseudomonadati</taxon>
        <taxon>Pseudomonadota</taxon>
        <taxon>Alphaproteobacteria</taxon>
        <taxon>Hyphomicrobiales</taxon>
        <taxon>Cohaesibacteraceae</taxon>
    </lineage>
</organism>
<dbReference type="EMBL" id="OBEL01000002">
    <property type="protein sequence ID" value="SNZ19221.1"/>
    <property type="molecule type" value="Genomic_DNA"/>
</dbReference>
<dbReference type="InterPro" id="IPR032466">
    <property type="entry name" value="Metal_Hydrolase"/>
</dbReference>
<dbReference type="GO" id="GO:0016810">
    <property type="term" value="F:hydrolase activity, acting on carbon-nitrogen (but not peptide) bonds"/>
    <property type="evidence" value="ECO:0007669"/>
    <property type="project" value="InterPro"/>
</dbReference>
<dbReference type="InterPro" id="IPR012696">
    <property type="entry name" value="PhnM"/>
</dbReference>
<feature type="domain" description="Amidohydrolase-related" evidence="1">
    <location>
        <begin position="309"/>
        <end position="375"/>
    </location>
</feature>
<dbReference type="Proteomes" id="UP000219439">
    <property type="component" value="Unassembled WGS sequence"/>
</dbReference>
<dbReference type="PANTHER" id="PTHR43135">
    <property type="entry name" value="ALPHA-D-RIBOSE 1-METHYLPHOSPHONATE 5-TRIPHOSPHATE DIPHOSPHATASE"/>
    <property type="match status" value="1"/>
</dbReference>
<dbReference type="InterPro" id="IPR011059">
    <property type="entry name" value="Metal-dep_hydrolase_composite"/>
</dbReference>
<dbReference type="NCBIfam" id="NF011990">
    <property type="entry name" value="PRK15446.2-6"/>
    <property type="match status" value="1"/>
</dbReference>
<gene>
    <name evidence="2" type="ORF">SAMN06265368_2301</name>
</gene>
<reference evidence="2 3" key="1">
    <citation type="submission" date="2017-09" db="EMBL/GenBank/DDBJ databases">
        <authorList>
            <person name="Ehlers B."/>
            <person name="Leendertz F.H."/>
        </authorList>
    </citation>
    <scope>NUCLEOTIDE SEQUENCE [LARGE SCALE GENOMIC DNA]</scope>
    <source>
        <strain evidence="2 3">DSM 18289</strain>
    </source>
</reference>
<dbReference type="SUPFAM" id="SSF51338">
    <property type="entry name" value="Composite domain of metallo-dependent hydrolases"/>
    <property type="match status" value="1"/>
</dbReference>
<dbReference type="GO" id="GO:0019700">
    <property type="term" value="P:organic phosphonate catabolic process"/>
    <property type="evidence" value="ECO:0007669"/>
    <property type="project" value="InterPro"/>
</dbReference>
<dbReference type="InterPro" id="IPR006680">
    <property type="entry name" value="Amidohydro-rel"/>
</dbReference>
<sequence>MNSWLVKGGEIVSTDNVHHADLIIGGDMIEAIEAQAEPALKQDRIYDARDCLVLPGIIDIHGDAFERIVQPRPGLMFPMDVALKEADRQMMTNGITTAYHGLAISWEPGLRSMQTARDFMSTLTSLGSDLAVDTKVNMRWETFAFDYCDEVIGWLKTDPAHILSFNDHTTTNLGHKIQSSKIGRLADRCGLTREEAVAMLHEVWERREEVPAAIDRMASEGRALGTKMFAHDEDAIEVRRQNRQMGISVSEFPMTEDTADEARDHGEAIILGSPNVLRGGSQNNALDATSAIKQGRCTCLASDYYYPAMMFAAFKLVDEQAMSLPEAWKLISLNAAKAAGLDDRGALEVGKRADILVVDKSSRRIKAVFVAGQKVLEHE</sequence>
<dbReference type="RefSeq" id="WP_170956061.1">
    <property type="nucleotide sequence ID" value="NZ_OBEL01000002.1"/>
</dbReference>
<dbReference type="Pfam" id="PF01979">
    <property type="entry name" value="Amidohydro_1"/>
    <property type="match status" value="1"/>
</dbReference>
<dbReference type="InterPro" id="IPR051781">
    <property type="entry name" value="Metallo-dep_Hydrolase"/>
</dbReference>